<feature type="transmembrane region" description="Helical" evidence="2">
    <location>
        <begin position="64"/>
        <end position="89"/>
    </location>
</feature>
<gene>
    <name evidence="3" type="ORF">ATL51_0930</name>
</gene>
<dbReference type="Proteomes" id="UP000232453">
    <property type="component" value="Unassembled WGS sequence"/>
</dbReference>
<feature type="region of interest" description="Disordered" evidence="1">
    <location>
        <begin position="1"/>
        <end position="57"/>
    </location>
</feature>
<protein>
    <submittedName>
        <fullName evidence="3">Uncharacterized protein</fullName>
    </submittedName>
</protein>
<dbReference type="EMBL" id="PHUJ01000003">
    <property type="protein sequence ID" value="PKB29300.1"/>
    <property type="molecule type" value="Genomic_DNA"/>
</dbReference>
<reference evidence="3 4" key="1">
    <citation type="submission" date="2017-11" db="EMBL/GenBank/DDBJ databases">
        <title>Sequencing the genomes of 1000 actinobacteria strains.</title>
        <authorList>
            <person name="Klenk H.-P."/>
        </authorList>
    </citation>
    <scope>NUCLEOTIDE SEQUENCE [LARGE SCALE GENOMIC DNA]</scope>
    <source>
        <strain evidence="3 4">DSM 44104</strain>
    </source>
</reference>
<evidence type="ECO:0000313" key="4">
    <source>
        <dbReference type="Proteomes" id="UP000232453"/>
    </source>
</evidence>
<feature type="compositionally biased region" description="Pro residues" evidence="1">
    <location>
        <begin position="10"/>
        <end position="19"/>
    </location>
</feature>
<keyword evidence="2" id="KW-1133">Transmembrane helix</keyword>
<keyword evidence="2" id="KW-0812">Transmembrane</keyword>
<proteinExistence type="predicted"/>
<evidence type="ECO:0000256" key="1">
    <source>
        <dbReference type="SAM" id="MobiDB-lite"/>
    </source>
</evidence>
<organism evidence="3 4">
    <name type="scientific">Pseudonocardia alni</name>
    <name type="common">Amycolata alni</name>
    <dbReference type="NCBI Taxonomy" id="33907"/>
    <lineage>
        <taxon>Bacteria</taxon>
        <taxon>Bacillati</taxon>
        <taxon>Actinomycetota</taxon>
        <taxon>Actinomycetes</taxon>
        <taxon>Pseudonocardiales</taxon>
        <taxon>Pseudonocardiaceae</taxon>
        <taxon>Pseudonocardia</taxon>
    </lineage>
</organism>
<name>A0AA44ULF4_PSEA5</name>
<comment type="caution">
    <text evidence="3">The sequence shown here is derived from an EMBL/GenBank/DDBJ whole genome shotgun (WGS) entry which is preliminary data.</text>
</comment>
<feature type="region of interest" description="Disordered" evidence="1">
    <location>
        <begin position="179"/>
        <end position="257"/>
    </location>
</feature>
<feature type="compositionally biased region" description="Pro residues" evidence="1">
    <location>
        <begin position="216"/>
        <end position="234"/>
    </location>
</feature>
<feature type="compositionally biased region" description="Basic and acidic residues" evidence="1">
    <location>
        <begin position="186"/>
        <end position="209"/>
    </location>
</feature>
<feature type="compositionally biased region" description="Basic and acidic residues" evidence="1">
    <location>
        <begin position="44"/>
        <end position="53"/>
    </location>
</feature>
<accession>A0AA44ULF4</accession>
<keyword evidence="2" id="KW-0472">Membrane</keyword>
<evidence type="ECO:0000313" key="3">
    <source>
        <dbReference type="EMBL" id="PKB29300.1"/>
    </source>
</evidence>
<dbReference type="AlphaFoldDB" id="A0AA44ULF4"/>
<evidence type="ECO:0000256" key="2">
    <source>
        <dbReference type="SAM" id="Phobius"/>
    </source>
</evidence>
<sequence>MTGRHRMPGGPGPAGPDPVGPEAWPSSAARYRGATATAPVGPREAPRPVEGRARPPRGRRRLRVTLAGVVPVVLVASVTVAGLLGTGVLGGVAPADQRVDDHVPVPTFASGPSVDDASSIPMPSRWYGSGTGIAPTTAPVAARETRAAAVADGAVRAATARIAEDRRIAEERRAAEAAEAAAQERLAAEQRAEQDRAAQRARERADARRRAAVPPTGAPTTPPAPTTTPAPPTGTEPDDARTATPAPTDDAPRTEGVVCRVVRFAIVPC</sequence>
<dbReference type="RefSeq" id="WP_100877756.1">
    <property type="nucleotide sequence ID" value="NZ_JBICSI010000002.1"/>
</dbReference>